<dbReference type="InParanoid" id="E3J4P6"/>
<evidence type="ECO:0000256" key="1">
    <source>
        <dbReference type="ARBA" id="ARBA00001974"/>
    </source>
</evidence>
<protein>
    <submittedName>
        <fullName evidence="7">Monooxygenase FAD-binding protein</fullName>
    </submittedName>
</protein>
<dbReference type="SUPFAM" id="SSF51905">
    <property type="entry name" value="FAD/NAD(P)-binding domain"/>
    <property type="match status" value="1"/>
</dbReference>
<dbReference type="GO" id="GO:0016614">
    <property type="term" value="F:oxidoreductase activity, acting on CH-OH group of donors"/>
    <property type="evidence" value="ECO:0007669"/>
    <property type="project" value="InterPro"/>
</dbReference>
<dbReference type="EMBL" id="CP002299">
    <property type="protein sequence ID" value="ADP78215.1"/>
    <property type="molecule type" value="Genomic_DNA"/>
</dbReference>
<dbReference type="OrthoDB" id="9798604at2"/>
<keyword evidence="4" id="KW-0274">FAD</keyword>
<evidence type="ECO:0000313" key="8">
    <source>
        <dbReference type="Proteomes" id="UP000002484"/>
    </source>
</evidence>
<keyword evidence="3" id="KW-0285">Flavoprotein</keyword>
<evidence type="ECO:0000256" key="3">
    <source>
        <dbReference type="ARBA" id="ARBA00022630"/>
    </source>
</evidence>
<evidence type="ECO:0000259" key="6">
    <source>
        <dbReference type="Pfam" id="PF05199"/>
    </source>
</evidence>
<dbReference type="AlphaFoldDB" id="E3J4P6"/>
<dbReference type="eggNOG" id="COG2303">
    <property type="taxonomic scope" value="Bacteria"/>
</dbReference>
<dbReference type="RefSeq" id="WP_013421338.1">
    <property type="nucleotide sequence ID" value="NC_014666.1"/>
</dbReference>
<keyword evidence="7" id="KW-0503">Monooxygenase</keyword>
<organism evidence="7 8">
    <name type="scientific">Pseudofrankia inefficax (strain DSM 45817 / CECT 9037 / DDB 130130 / EuI1c)</name>
    <name type="common">Frankia inefficax</name>
    <dbReference type="NCBI Taxonomy" id="298654"/>
    <lineage>
        <taxon>Bacteria</taxon>
        <taxon>Bacillati</taxon>
        <taxon>Actinomycetota</taxon>
        <taxon>Actinomycetes</taxon>
        <taxon>Frankiales</taxon>
        <taxon>Frankiaceae</taxon>
        <taxon>Pseudofrankia</taxon>
    </lineage>
</organism>
<proteinExistence type="inferred from homology"/>
<evidence type="ECO:0000256" key="4">
    <source>
        <dbReference type="ARBA" id="ARBA00022827"/>
    </source>
</evidence>
<keyword evidence="5" id="KW-0560">Oxidoreductase</keyword>
<keyword evidence="8" id="KW-1185">Reference proteome</keyword>
<dbReference type="InterPro" id="IPR051473">
    <property type="entry name" value="P2Ox-like"/>
</dbReference>
<dbReference type="GO" id="GO:0004497">
    <property type="term" value="F:monooxygenase activity"/>
    <property type="evidence" value="ECO:0007669"/>
    <property type="project" value="UniProtKB-KW"/>
</dbReference>
<dbReference type="Pfam" id="PF05199">
    <property type="entry name" value="GMC_oxred_C"/>
    <property type="match status" value="1"/>
</dbReference>
<name>E3J4P6_PSEI1</name>
<dbReference type="InterPro" id="IPR036188">
    <property type="entry name" value="FAD/NAD-bd_sf"/>
</dbReference>
<evidence type="ECO:0000313" key="7">
    <source>
        <dbReference type="EMBL" id="ADP78215.1"/>
    </source>
</evidence>
<evidence type="ECO:0000256" key="2">
    <source>
        <dbReference type="ARBA" id="ARBA00010790"/>
    </source>
</evidence>
<gene>
    <name evidence="7" type="ordered locus">FraEuI1c_0127</name>
</gene>
<dbReference type="Proteomes" id="UP000002484">
    <property type="component" value="Chromosome"/>
</dbReference>
<comment type="cofactor">
    <cofactor evidence="1">
        <name>FAD</name>
        <dbReference type="ChEBI" id="CHEBI:57692"/>
    </cofactor>
</comment>
<dbReference type="HOGENOM" id="CLU_008878_4_1_11"/>
<reference evidence="7 8" key="1">
    <citation type="submission" date="2010-10" db="EMBL/GenBank/DDBJ databases">
        <title>Complete sequence of Frankia sp. EuI1c.</title>
        <authorList>
            <consortium name="US DOE Joint Genome Institute"/>
            <person name="Lucas S."/>
            <person name="Copeland A."/>
            <person name="Lapidus A."/>
            <person name="Cheng J.-F."/>
            <person name="Bruce D."/>
            <person name="Goodwin L."/>
            <person name="Pitluck S."/>
            <person name="Chertkov O."/>
            <person name="Detter J.C."/>
            <person name="Han C."/>
            <person name="Tapia R."/>
            <person name="Land M."/>
            <person name="Hauser L."/>
            <person name="Jeffries C."/>
            <person name="Kyrpides N."/>
            <person name="Ivanova N."/>
            <person name="Mikhailova N."/>
            <person name="Beauchemin N."/>
            <person name="Sen A."/>
            <person name="Sur S.A."/>
            <person name="Gtari M."/>
            <person name="Wall L."/>
            <person name="Tisa L."/>
            <person name="Woyke T."/>
        </authorList>
    </citation>
    <scope>NUCLEOTIDE SEQUENCE [LARGE SCALE GENOMIC DNA]</scope>
    <source>
        <strain evidence="8">DSM 45817 / CECT 9037 / EuI1c</strain>
    </source>
</reference>
<evidence type="ECO:0000256" key="5">
    <source>
        <dbReference type="ARBA" id="ARBA00023002"/>
    </source>
</evidence>
<sequence>MTVFDLDKLPPDTELTTEVCIVGSGPAGATLAAELAGSSLRVLVVESGGREPEAAVAALNEVENVGAARVADQALMRTRALGGTSRIWTGRCGELDEIDYADRPWVAHSGWPVTGSELRPFLDRARPYLGLGPNLYDERLWAVLGRRPARPPLPEARLVPRFWQFSRGVTDPAGPTRFGLDVLPDAVGDDAVDEPRGLAGAGNVNVLLHATVTHIDTDDTGAVVRGVEVASTSGRQARIRAAVVVLAAGGIENARLMLASNRVVPHGVGNGNDLVGRFLMDHPGSVIASVDPGSARRLRDRFGRYWLDGPDGRQVYLHGVGLSPKAQRDAELLNCAAFLEEYPAPGDPWHAGQRLASRLRGGGGPAQDEVALASFWRREDEVPEPTAVRDALTLARNAPALATGAYRMTRRHRPPIFQASRVDLYCLVEQEPDPSSRVTLSDRVDGLGVPLSRVDWRVSERERTSIGRLAGLLAQELGSLGYASPEPAVWLKGGDAWRENVIDRAHPIGTTRMADDPRAGVVDRNCQVHDTEGLFVAGSSTFPTAGHVNPTLTIVALAIRLADHLKARGRADQLAWAPSPSVSS</sequence>
<accession>E3J4P6</accession>
<dbReference type="KEGG" id="fri:FraEuI1c_0127"/>
<dbReference type="Gene3D" id="3.50.50.60">
    <property type="entry name" value="FAD/NAD(P)-binding domain"/>
    <property type="match status" value="2"/>
</dbReference>
<comment type="similarity">
    <text evidence="2">Belongs to the GMC oxidoreductase family.</text>
</comment>
<dbReference type="PANTHER" id="PTHR42784:SF1">
    <property type="entry name" value="PYRANOSE 2-OXIDASE"/>
    <property type="match status" value="1"/>
</dbReference>
<dbReference type="PANTHER" id="PTHR42784">
    <property type="entry name" value="PYRANOSE 2-OXIDASE"/>
    <property type="match status" value="1"/>
</dbReference>
<dbReference type="STRING" id="298654.FraEuI1c_0127"/>
<dbReference type="PRINTS" id="PR00469">
    <property type="entry name" value="PNDRDTASEII"/>
</dbReference>
<dbReference type="InterPro" id="IPR007867">
    <property type="entry name" value="GMC_OxRtase_C"/>
</dbReference>
<feature type="domain" description="Glucose-methanol-choline oxidoreductase C-terminal" evidence="6">
    <location>
        <begin position="432"/>
        <end position="558"/>
    </location>
</feature>